<reference evidence="9 10" key="1">
    <citation type="submission" date="2020-08" db="EMBL/GenBank/DDBJ databases">
        <title>A novel species.</title>
        <authorList>
            <person name="Gao J."/>
        </authorList>
    </citation>
    <scope>NUCLEOTIDE SEQUENCE [LARGE SCALE GENOMIC DNA]</scope>
    <source>
        <strain evidence="9 10">CRXT-G-22</strain>
    </source>
</reference>
<feature type="transmembrane region" description="Helical" evidence="7">
    <location>
        <begin position="246"/>
        <end position="265"/>
    </location>
</feature>
<evidence type="ECO:0000313" key="9">
    <source>
        <dbReference type="EMBL" id="QNP69710.1"/>
    </source>
</evidence>
<evidence type="ECO:0000313" key="10">
    <source>
        <dbReference type="Proteomes" id="UP000516052"/>
    </source>
</evidence>
<organism evidence="9 10">
    <name type="scientific">Streptomyces roseirectus</name>
    <dbReference type="NCBI Taxonomy" id="2768066"/>
    <lineage>
        <taxon>Bacteria</taxon>
        <taxon>Bacillati</taxon>
        <taxon>Actinomycetota</taxon>
        <taxon>Actinomycetes</taxon>
        <taxon>Kitasatosporales</taxon>
        <taxon>Streptomycetaceae</taxon>
        <taxon>Streptomyces</taxon>
    </lineage>
</organism>
<dbReference type="InterPro" id="IPR004869">
    <property type="entry name" value="MMPL_dom"/>
</dbReference>
<evidence type="ECO:0000256" key="5">
    <source>
        <dbReference type="ARBA" id="ARBA00022989"/>
    </source>
</evidence>
<feature type="transmembrane region" description="Helical" evidence="7">
    <location>
        <begin position="220"/>
        <end position="240"/>
    </location>
</feature>
<comment type="similarity">
    <text evidence="2">Belongs to the resistance-nodulation-cell division (RND) (TC 2.A.6) family. MmpL subfamily.</text>
</comment>
<dbReference type="EMBL" id="CP060828">
    <property type="protein sequence ID" value="QNP69710.1"/>
    <property type="molecule type" value="Genomic_DNA"/>
</dbReference>
<protein>
    <submittedName>
        <fullName evidence="9">MMPL family transporter</fullName>
    </submittedName>
</protein>
<feature type="transmembrane region" description="Helical" evidence="7">
    <location>
        <begin position="669"/>
        <end position="692"/>
    </location>
</feature>
<evidence type="ECO:0000256" key="1">
    <source>
        <dbReference type="ARBA" id="ARBA00004651"/>
    </source>
</evidence>
<feature type="transmembrane region" description="Helical" evidence="7">
    <location>
        <begin position="538"/>
        <end position="559"/>
    </location>
</feature>
<dbReference type="KEGG" id="sroi:IAG44_09810"/>
<dbReference type="InterPro" id="IPR050545">
    <property type="entry name" value="Mycobact_MmpL"/>
</dbReference>
<sequence>MSTRPPEAASAVRPGQAGFFSRIAGFANRHRWTALILWLVVLVGVWAGASQAGDRYRDDYSLPGTETQRALEILKEHGAGNAWNTVDIVLHDKDGLSGEATRSVVAGMLKEVSGLPGVVGVRSPYDDRSALSADGTVAYATVELDRPAENVPVAQSEKILDTAREIQKDGLQVELGGEAARKLGANQGSGAEGAGIFAALLILLFMFGTVIAASLPVITAVFAVGATLGIIVLASHTFTIASYSPYVMSLVGLGVGIDYALLIFARYRAELVKDVAPEEAERRALEGAGRTVLFAGCTVIIALLGLVALGLGSLRGMALAVALTVLLTMLASLTLLPSLLAIFGKRFARQFSARAHKRAAQGKPEEGARWRAWSEAVQRRPWAALLLPVVALGALAVPAADLRLGLADAGNDPDGTTSRVAYDLLAKGFGPGVNGPLVIVTEGDDAVKAAGAAAGTLRDTPGIALVNGPIPTEDGKAAMLLAVPRTAPQDTATTELVHHLRDDVLPGVSRQTQAKYLVGGATGSVIDFSDTIGGKLPLFVAIVIGLSVLLLMMVFRSVLIPLKAAVLNLLSVGAALGAVSLVFQHGWFGAEAGPIEAFIPTMIFAIVFGLSMDYEIFLVSRMREEWLRTQDAGRAVREGLAHTGAVVTAAGAVMIVVFGGFMLSPDRMLRQFGFGLAVAILIDAVIIRSLILPATMRLLGPRAWWLPAPLARALPEVRVESP</sequence>
<dbReference type="PROSITE" id="PS50156">
    <property type="entry name" value="SSD"/>
    <property type="match status" value="1"/>
</dbReference>
<evidence type="ECO:0000256" key="7">
    <source>
        <dbReference type="SAM" id="Phobius"/>
    </source>
</evidence>
<accession>A0A7H0IA94</accession>
<keyword evidence="6 7" id="KW-0472">Membrane</keyword>
<feature type="transmembrane region" description="Helical" evidence="7">
    <location>
        <begin position="32"/>
        <end position="49"/>
    </location>
</feature>
<dbReference type="SUPFAM" id="SSF82866">
    <property type="entry name" value="Multidrug efflux transporter AcrB transmembrane domain"/>
    <property type="match status" value="2"/>
</dbReference>
<keyword evidence="10" id="KW-1185">Reference proteome</keyword>
<evidence type="ECO:0000256" key="2">
    <source>
        <dbReference type="ARBA" id="ARBA00010157"/>
    </source>
</evidence>
<evidence type="ECO:0000256" key="3">
    <source>
        <dbReference type="ARBA" id="ARBA00022475"/>
    </source>
</evidence>
<proteinExistence type="inferred from homology"/>
<dbReference type="PANTHER" id="PTHR33406:SF11">
    <property type="entry name" value="MEMBRANE PROTEIN SCO6666-RELATED"/>
    <property type="match status" value="1"/>
</dbReference>
<keyword evidence="3" id="KW-1003">Cell membrane</keyword>
<dbReference type="InterPro" id="IPR000731">
    <property type="entry name" value="SSD"/>
</dbReference>
<feature type="domain" description="SSD" evidence="8">
    <location>
        <begin position="217"/>
        <end position="342"/>
    </location>
</feature>
<feature type="transmembrane region" description="Helical" evidence="7">
    <location>
        <begin position="381"/>
        <end position="400"/>
    </location>
</feature>
<keyword evidence="4 7" id="KW-0812">Transmembrane</keyword>
<feature type="transmembrane region" description="Helical" evidence="7">
    <location>
        <begin position="292"/>
        <end position="311"/>
    </location>
</feature>
<dbReference type="Pfam" id="PF03176">
    <property type="entry name" value="MMPL"/>
    <property type="match status" value="2"/>
</dbReference>
<name>A0A7H0IA94_9ACTN</name>
<dbReference type="RefSeq" id="WP_187746749.1">
    <property type="nucleotide sequence ID" value="NZ_CP060828.1"/>
</dbReference>
<evidence type="ECO:0000259" key="8">
    <source>
        <dbReference type="PROSITE" id="PS50156"/>
    </source>
</evidence>
<dbReference type="AlphaFoldDB" id="A0A7H0IA94"/>
<dbReference type="GO" id="GO:0005886">
    <property type="term" value="C:plasma membrane"/>
    <property type="evidence" value="ECO:0007669"/>
    <property type="project" value="UniProtKB-SubCell"/>
</dbReference>
<feature type="transmembrane region" description="Helical" evidence="7">
    <location>
        <begin position="597"/>
        <end position="619"/>
    </location>
</feature>
<evidence type="ECO:0000256" key="4">
    <source>
        <dbReference type="ARBA" id="ARBA00022692"/>
    </source>
</evidence>
<keyword evidence="5 7" id="KW-1133">Transmembrane helix</keyword>
<dbReference type="Proteomes" id="UP000516052">
    <property type="component" value="Chromosome"/>
</dbReference>
<feature type="transmembrane region" description="Helical" evidence="7">
    <location>
        <begin position="640"/>
        <end position="663"/>
    </location>
</feature>
<feature type="transmembrane region" description="Helical" evidence="7">
    <location>
        <begin position="566"/>
        <end position="585"/>
    </location>
</feature>
<dbReference type="PANTHER" id="PTHR33406">
    <property type="entry name" value="MEMBRANE PROTEIN MJ1562-RELATED"/>
    <property type="match status" value="1"/>
</dbReference>
<evidence type="ECO:0000256" key="6">
    <source>
        <dbReference type="ARBA" id="ARBA00023136"/>
    </source>
</evidence>
<feature type="transmembrane region" description="Helical" evidence="7">
    <location>
        <begin position="193"/>
        <end position="213"/>
    </location>
</feature>
<feature type="transmembrane region" description="Helical" evidence="7">
    <location>
        <begin position="317"/>
        <end position="344"/>
    </location>
</feature>
<comment type="subcellular location">
    <subcellularLocation>
        <location evidence="1">Cell membrane</location>
        <topology evidence="1">Multi-pass membrane protein</topology>
    </subcellularLocation>
</comment>
<gene>
    <name evidence="9" type="ORF">IAG44_09810</name>
</gene>
<dbReference type="Gene3D" id="1.20.1640.10">
    <property type="entry name" value="Multidrug efflux transporter AcrB transmembrane domain"/>
    <property type="match status" value="2"/>
</dbReference>